<dbReference type="InterPro" id="IPR036397">
    <property type="entry name" value="RNaseH_sf"/>
</dbReference>
<evidence type="ECO:0000259" key="1">
    <source>
        <dbReference type="PROSITE" id="PS50878"/>
    </source>
</evidence>
<protein>
    <recommendedName>
        <fullName evidence="1">Reverse transcriptase domain-containing protein</fullName>
    </recommendedName>
</protein>
<evidence type="ECO:0000313" key="2">
    <source>
        <dbReference type="EMBL" id="KAI5335685.1"/>
    </source>
</evidence>
<dbReference type="Pfam" id="PF13456">
    <property type="entry name" value="RVT_3"/>
    <property type="match status" value="1"/>
</dbReference>
<name>A0AAD4W2D3_PRUDU</name>
<accession>A0AAD4W2D3</accession>
<dbReference type="PROSITE" id="PS50878">
    <property type="entry name" value="RT_POL"/>
    <property type="match status" value="1"/>
</dbReference>
<dbReference type="InterPro" id="IPR002156">
    <property type="entry name" value="RNaseH_domain"/>
</dbReference>
<dbReference type="PANTHER" id="PTHR33116">
    <property type="entry name" value="REVERSE TRANSCRIPTASE ZINC-BINDING DOMAIN-CONTAINING PROTEIN-RELATED-RELATED"/>
    <property type="match status" value="1"/>
</dbReference>
<dbReference type="InterPro" id="IPR043502">
    <property type="entry name" value="DNA/RNA_pol_sf"/>
</dbReference>
<keyword evidence="3" id="KW-1185">Reference proteome</keyword>
<proteinExistence type="predicted"/>
<dbReference type="Pfam" id="PF13966">
    <property type="entry name" value="zf-RVT"/>
    <property type="match status" value="1"/>
</dbReference>
<dbReference type="InterPro" id="IPR026960">
    <property type="entry name" value="RVT-Znf"/>
</dbReference>
<reference evidence="2 3" key="1">
    <citation type="journal article" date="2022" name="G3 (Bethesda)">
        <title>Whole-genome sequence and methylome profiling of the almond [Prunus dulcis (Mill.) D.A. Webb] cultivar 'Nonpareil'.</title>
        <authorList>
            <person name="D'Amico-Willman K.M."/>
            <person name="Ouma W.Z."/>
            <person name="Meulia T."/>
            <person name="Sideli G.M."/>
            <person name="Gradziel T.M."/>
            <person name="Fresnedo-Ramirez J."/>
        </authorList>
    </citation>
    <scope>NUCLEOTIDE SEQUENCE [LARGE SCALE GENOMIC DNA]</scope>
    <source>
        <strain evidence="2">Clone GOH B32 T37-40</strain>
    </source>
</reference>
<dbReference type="CDD" id="cd01650">
    <property type="entry name" value="RT_nLTR_like"/>
    <property type="match status" value="1"/>
</dbReference>
<dbReference type="AlphaFoldDB" id="A0AAD4W2D3"/>
<dbReference type="PANTHER" id="PTHR33116:SF86">
    <property type="entry name" value="REVERSE TRANSCRIPTASE DOMAIN-CONTAINING PROTEIN"/>
    <property type="match status" value="1"/>
</dbReference>
<evidence type="ECO:0000313" key="3">
    <source>
        <dbReference type="Proteomes" id="UP001054821"/>
    </source>
</evidence>
<dbReference type="GO" id="GO:0003676">
    <property type="term" value="F:nucleic acid binding"/>
    <property type="evidence" value="ECO:0007669"/>
    <property type="project" value="InterPro"/>
</dbReference>
<gene>
    <name evidence="2" type="ORF">L3X38_025819</name>
</gene>
<dbReference type="Pfam" id="PF00078">
    <property type="entry name" value="RVT_1"/>
    <property type="match status" value="1"/>
</dbReference>
<organism evidence="2 3">
    <name type="scientific">Prunus dulcis</name>
    <name type="common">Almond</name>
    <name type="synonym">Amygdalus dulcis</name>
    <dbReference type="NCBI Taxonomy" id="3755"/>
    <lineage>
        <taxon>Eukaryota</taxon>
        <taxon>Viridiplantae</taxon>
        <taxon>Streptophyta</taxon>
        <taxon>Embryophyta</taxon>
        <taxon>Tracheophyta</taxon>
        <taxon>Spermatophyta</taxon>
        <taxon>Magnoliopsida</taxon>
        <taxon>eudicotyledons</taxon>
        <taxon>Gunneridae</taxon>
        <taxon>Pentapetalae</taxon>
        <taxon>rosids</taxon>
        <taxon>fabids</taxon>
        <taxon>Rosales</taxon>
        <taxon>Rosaceae</taxon>
        <taxon>Amygdaloideae</taxon>
        <taxon>Amygdaleae</taxon>
        <taxon>Prunus</taxon>
    </lineage>
</organism>
<dbReference type="EMBL" id="JAJFAZ020000004">
    <property type="protein sequence ID" value="KAI5335685.1"/>
    <property type="molecule type" value="Genomic_DNA"/>
</dbReference>
<dbReference type="InterPro" id="IPR000477">
    <property type="entry name" value="RT_dom"/>
</dbReference>
<dbReference type="CDD" id="cd06222">
    <property type="entry name" value="RNase_H_like"/>
    <property type="match status" value="1"/>
</dbReference>
<comment type="caution">
    <text evidence="2">The sequence shown here is derived from an EMBL/GenBank/DDBJ whole genome shotgun (WGS) entry which is preliminary data.</text>
</comment>
<dbReference type="InterPro" id="IPR012337">
    <property type="entry name" value="RNaseH-like_sf"/>
</dbReference>
<dbReference type="SUPFAM" id="SSF56672">
    <property type="entry name" value="DNA/RNA polymerases"/>
    <property type="match status" value="1"/>
</dbReference>
<feature type="domain" description="Reverse transcriptase" evidence="1">
    <location>
        <begin position="70"/>
        <end position="352"/>
    </location>
</feature>
<dbReference type="GO" id="GO:0004523">
    <property type="term" value="F:RNA-DNA hybrid ribonuclease activity"/>
    <property type="evidence" value="ECO:0007669"/>
    <property type="project" value="InterPro"/>
</dbReference>
<dbReference type="Proteomes" id="UP001054821">
    <property type="component" value="Chromosome 4"/>
</dbReference>
<sequence>MMEEILSALEPKVTADMQQVLIADFSYQEIKDAVFQMQPSKAPGPDGLPPLFYQKYWRIVGDDVVAAIRAFLQSNDMLRQLNHTFVTLIPKVKELRTMAQLRPISLCNVLYRIGAKTLANRMKFVMQSVISESQSAFVPGRLITDNSIVAFEIAHFLKQRRRGRKGSLALKLDMSKAYDRVEWEFLEKMMLAMGFPIPWVRMVMDCVTTVSYSFLVNGEPTRILYPTRGLRQGDPLSPYLFLLCAEGFTTLLSKAERQGQLQGIVICRGAPTVSHLFFADDSFVFAKATDNNCGVLKHIFEVYERASGQQINCQKSCVAFSTNIHMDTQSRLASVLGVPRVDSHATYLGLPMMLGRNKTFCFRYLKERVWKKLQGWREQTLSIAGKEVLLKVVAQSIPLYVMSCFLLPQGLCHEIEQMMARFWWGQQGENRKIHWMRWERLCKAKTEGGMGFRCLQAFNMAMLAKQGWRLVHNPHSLASRLLKAKYFPQTNFWEAMLGSRPSCVWKSIWTARKVLEMGSRFQIGDGKSVRIWGDKWVPRPATFAVITSPLDGMENTKVSEFICNEGSPQWDLQKLNNLFLPVDVVDIVQIPLSIRAPPDRIVWNYDKHGLFTVKSAYRVALRVTSGDEDESSSSNSDTSMLWRHIWNANVPTKLKIFAWRVAHDILPTKANLIKKGVDMQDMCMFCGDITESALHVLAMCPFAVATWNISLLTRHAHQVRCHTMKDWLSEMLEGTSKAQRDHIITLLWAIWGNRNALLWQGVQRSPHDVVGFAQQYVHEFSTANDTPSKVTDRVRDPVRWAAPPSGRLKFNFDGAFDPTSGRGAVGVVARDADGGFVAAVSKSVGEVLSAEHAEILAAREGVALALSLGTASPIFEGDSAVVVSAVKRAGQDYSNIGTIVEDVKHLQQQFPSSLFQFTPREANGVAHRLARFGLHNVDNFIWFEVPPDLIQDALCDVLSRGQAHCPLRCHSSLYQ</sequence>
<dbReference type="SUPFAM" id="SSF53098">
    <property type="entry name" value="Ribonuclease H-like"/>
    <property type="match status" value="1"/>
</dbReference>
<dbReference type="Gene3D" id="3.30.420.10">
    <property type="entry name" value="Ribonuclease H-like superfamily/Ribonuclease H"/>
    <property type="match status" value="1"/>
</dbReference>
<dbReference type="InterPro" id="IPR044730">
    <property type="entry name" value="RNase_H-like_dom_plant"/>
</dbReference>